<evidence type="ECO:0000313" key="1">
    <source>
        <dbReference type="EMBL" id="MCO6416470.1"/>
    </source>
</evidence>
<organism evidence="1 2">
    <name type="scientific">Siccirubricoccus soli</name>
    <dbReference type="NCBI Taxonomy" id="2899147"/>
    <lineage>
        <taxon>Bacteria</taxon>
        <taxon>Pseudomonadati</taxon>
        <taxon>Pseudomonadota</taxon>
        <taxon>Alphaproteobacteria</taxon>
        <taxon>Acetobacterales</taxon>
        <taxon>Roseomonadaceae</taxon>
        <taxon>Siccirubricoccus</taxon>
    </lineage>
</organism>
<dbReference type="PANTHER" id="PTHR34235:SF3">
    <property type="entry name" value="SLR1203 PROTEIN"/>
    <property type="match status" value="1"/>
</dbReference>
<proteinExistence type="predicted"/>
<protein>
    <submittedName>
        <fullName evidence="1">DUF29 domain-containing protein</fullName>
    </submittedName>
</protein>
<keyword evidence="2" id="KW-1185">Reference proteome</keyword>
<name>A0ABT1D599_9PROT</name>
<gene>
    <name evidence="1" type="ORF">JYK14_09855</name>
</gene>
<reference evidence="1 2" key="1">
    <citation type="submission" date="2021-12" db="EMBL/GenBank/DDBJ databases">
        <title>Siccirubricoccus leaddurans sp. nov., a high concentration Zn2+ tolerance bacterium.</title>
        <authorList>
            <person name="Cao Y."/>
        </authorList>
    </citation>
    <scope>NUCLEOTIDE SEQUENCE [LARGE SCALE GENOMIC DNA]</scope>
    <source>
        <strain evidence="1 2">KC 17139</strain>
    </source>
</reference>
<dbReference type="Proteomes" id="UP001523392">
    <property type="component" value="Unassembled WGS sequence"/>
</dbReference>
<dbReference type="EMBL" id="JAFIRR010000059">
    <property type="protein sequence ID" value="MCO6416470.1"/>
    <property type="molecule type" value="Genomic_DNA"/>
</dbReference>
<dbReference type="RefSeq" id="WP_252953080.1">
    <property type="nucleotide sequence ID" value="NZ_JAFIRR010000059.1"/>
</dbReference>
<dbReference type="PANTHER" id="PTHR34235">
    <property type="entry name" value="SLR1203 PROTEIN-RELATED"/>
    <property type="match status" value="1"/>
</dbReference>
<dbReference type="Gene3D" id="1.20.1220.20">
    <property type="entry name" value="Uncharcterised protein PF01724"/>
    <property type="match status" value="1"/>
</dbReference>
<comment type="caution">
    <text evidence="1">The sequence shown here is derived from an EMBL/GenBank/DDBJ whole genome shotgun (WGS) entry which is preliminary data.</text>
</comment>
<accession>A0ABT1D599</accession>
<sequence>MPDDLYHTDILAWSRAQADRLRRVAAGERVNDVDWAHVIEEVEDLGKSQLAGVESFLVMAILHALKVTAWPEEHPAVQHWEAEIANFLTQAQTRFEPGMRQHIDGAVLYRRALRQLRKTPMRGTPPLSLPESLTFDPALVLGEEFGTTDLLDLIRAA</sequence>
<dbReference type="Pfam" id="PF01724">
    <property type="entry name" value="DUF29"/>
    <property type="match status" value="1"/>
</dbReference>
<evidence type="ECO:0000313" key="2">
    <source>
        <dbReference type="Proteomes" id="UP001523392"/>
    </source>
</evidence>
<dbReference type="InterPro" id="IPR002636">
    <property type="entry name" value="DUF29"/>
</dbReference>